<reference evidence="11" key="2">
    <citation type="submission" date="2015-06" db="EMBL/GenBank/DDBJ databases">
        <title>Complete genome sequence of Spiroplasma eriocheiris TDA-040725-5 (DSM 21848).</title>
        <authorList>
            <person name="Lo W.-S."/>
            <person name="Kuo C.-H."/>
        </authorList>
    </citation>
    <scope>NUCLEOTIDE SEQUENCE [LARGE SCALE GENOMIC DNA]</scope>
    <source>
        <strain evidence="11">TDA-040725-5</strain>
    </source>
</reference>
<feature type="domain" description="PTS EIIC type-3" evidence="9">
    <location>
        <begin position="19"/>
        <end position="433"/>
    </location>
</feature>
<dbReference type="InterPro" id="IPR051088">
    <property type="entry name" value="PTS_Sugar-EIIC/EIIB"/>
</dbReference>
<evidence type="ECO:0000256" key="4">
    <source>
        <dbReference type="ARBA" id="ARBA00022597"/>
    </source>
</evidence>
<evidence type="ECO:0000313" key="11">
    <source>
        <dbReference type="Proteomes" id="UP000035661"/>
    </source>
</evidence>
<gene>
    <name evidence="10" type="primary">celB</name>
    <name evidence="10" type="ORF">SERIO_v1c00200</name>
</gene>
<dbReference type="Pfam" id="PF02378">
    <property type="entry name" value="PTS_EIIC"/>
    <property type="match status" value="1"/>
</dbReference>
<dbReference type="GO" id="GO:0009401">
    <property type="term" value="P:phosphoenolpyruvate-dependent sugar phosphotransferase system"/>
    <property type="evidence" value="ECO:0007669"/>
    <property type="project" value="InterPro"/>
</dbReference>
<dbReference type="EMBL" id="CP011856">
    <property type="protein sequence ID" value="AKM53628.1"/>
    <property type="molecule type" value="Genomic_DNA"/>
</dbReference>
<evidence type="ECO:0000256" key="6">
    <source>
        <dbReference type="ARBA" id="ARBA00022989"/>
    </source>
</evidence>
<comment type="subcellular location">
    <subcellularLocation>
        <location evidence="1">Cell membrane</location>
        <topology evidence="1">Multi-pass membrane protein</topology>
    </subcellularLocation>
</comment>
<evidence type="ECO:0000313" key="10">
    <source>
        <dbReference type="EMBL" id="AKM53628.1"/>
    </source>
</evidence>
<dbReference type="InterPro" id="IPR004501">
    <property type="entry name" value="PTS_EIIC_3"/>
</dbReference>
<accession>A0A0H3XGN9</accession>
<feature type="transmembrane region" description="Helical" evidence="8">
    <location>
        <begin position="305"/>
        <end position="327"/>
    </location>
</feature>
<organism evidence="10 11">
    <name type="scientific">Spiroplasma eriocheiris</name>
    <dbReference type="NCBI Taxonomy" id="315358"/>
    <lineage>
        <taxon>Bacteria</taxon>
        <taxon>Bacillati</taxon>
        <taxon>Mycoplasmatota</taxon>
        <taxon>Mollicutes</taxon>
        <taxon>Entomoplasmatales</taxon>
        <taxon>Spiroplasmataceae</taxon>
        <taxon>Spiroplasma</taxon>
    </lineage>
</organism>
<keyword evidence="4" id="KW-0762">Sugar transport</keyword>
<sequence length="758" mass="86355">MNKNSIRHQTFKEKIDYFINNKVAMWGAKVAGQRHIASLRDAFISYMPFLIVGSIFIIIANFPVNSWSDILDNKYPWLGSVLIFPKRITFDMMSFWITALVAYNLCKYYKLNPIFPIISSVGFFIALTPLVGSGEASDWWKASYIPFGGYAGTSGILLAIVCSIVVTEFFKFCRDKNVRIPMPAAVPPAVTASFAALTPLFLIIIFALVLRGLFGLTEWKYLPVMLEHFLAAPISQGFIGKLGGVVLVTVLGSLGWCFGINSSAINGIVRPFWSQLLPDNQAAFAHYRQAGEYLWNNFNIGVEDFYNYVTTGGAGSTLIIICIMAVFARSEKVKTICRIAIIPGIFNINEPFLFGIPIVLNPMMWIPLILAPLASALIAYGAMHFHLAHMPIGALNPWTLPIGVLGYFTNMHWTGPILQIVTACVAGVIWFPFIKFADMDEFKKENNLDTGVLNTFKTARRLGILPPIFGSLKNDLYWEKYTQKKPYKKELANVLKEKLNQEKMHKQKFTDNVLMLDDNFKTEAQTIEANKLSWLALKEECNAEIKTAKGELRIKIKELSKEQQKDKLLVNQIKNNYKTKIRQIKDSHQGELQTLWNKYQLTKQAGKNKIKTLKKDLRKQIGTTKLSLKNNLKTVTVDFRPLIKIEHQKLKELKQEWLQVYKQLKHTAKLEISYARKTKNKELKTAQEERDHLIHEAKIAGDDIKVSKLKRNFLKQQTEINNKFEDAVVIANAKIFNQKVKPSQLKSDYYKTELENKK</sequence>
<keyword evidence="6 8" id="KW-1133">Transmembrane helix</keyword>
<feature type="transmembrane region" description="Helical" evidence="8">
    <location>
        <begin position="365"/>
        <end position="383"/>
    </location>
</feature>
<dbReference type="PROSITE" id="PS51105">
    <property type="entry name" value="PTS_EIIC_TYPE_3"/>
    <property type="match status" value="1"/>
</dbReference>
<feature type="transmembrane region" description="Helical" evidence="8">
    <location>
        <begin position="144"/>
        <end position="166"/>
    </location>
</feature>
<evidence type="ECO:0000256" key="3">
    <source>
        <dbReference type="ARBA" id="ARBA00022475"/>
    </source>
</evidence>
<dbReference type="GO" id="GO:0005886">
    <property type="term" value="C:plasma membrane"/>
    <property type="evidence" value="ECO:0007669"/>
    <property type="project" value="UniProtKB-SubCell"/>
</dbReference>
<keyword evidence="7 8" id="KW-0472">Membrane</keyword>
<evidence type="ECO:0000256" key="8">
    <source>
        <dbReference type="SAM" id="Phobius"/>
    </source>
</evidence>
<reference evidence="10 11" key="1">
    <citation type="journal article" date="2015" name="Genome Biol. Evol.">
        <title>Found and Lost: The Fates of Horizontally Acquired Genes in Arthropod-Symbiotic Spiroplasma.</title>
        <authorList>
            <person name="Lo W.S."/>
            <person name="Gasparich G.E."/>
            <person name="Kuo C.H."/>
        </authorList>
    </citation>
    <scope>NUCLEOTIDE SEQUENCE [LARGE SCALE GENOMIC DNA]</scope>
    <source>
        <strain evidence="11">TDA-040725-5</strain>
    </source>
</reference>
<feature type="transmembrane region" description="Helical" evidence="8">
    <location>
        <begin position="415"/>
        <end position="434"/>
    </location>
</feature>
<evidence type="ECO:0000259" key="9">
    <source>
        <dbReference type="PROSITE" id="PS51105"/>
    </source>
</evidence>
<dbReference type="PATRIC" id="fig|743698.3.peg.20"/>
<feature type="transmembrane region" description="Helical" evidence="8">
    <location>
        <begin position="186"/>
        <end position="209"/>
    </location>
</feature>
<keyword evidence="11" id="KW-1185">Reference proteome</keyword>
<evidence type="ECO:0000256" key="7">
    <source>
        <dbReference type="ARBA" id="ARBA00023136"/>
    </source>
</evidence>
<evidence type="ECO:0000256" key="5">
    <source>
        <dbReference type="ARBA" id="ARBA00022692"/>
    </source>
</evidence>
<evidence type="ECO:0000256" key="2">
    <source>
        <dbReference type="ARBA" id="ARBA00022448"/>
    </source>
</evidence>
<name>A0A0H3XGN9_9MOLU</name>
<keyword evidence="3" id="KW-1003">Cell membrane</keyword>
<dbReference type="GO" id="GO:1902815">
    <property type="term" value="P:N,N'-diacetylchitobiose import"/>
    <property type="evidence" value="ECO:0007669"/>
    <property type="project" value="TreeGrafter"/>
</dbReference>
<dbReference type="KEGG" id="seri:SERIO_v1c00200"/>
<feature type="transmembrane region" description="Helical" evidence="8">
    <location>
        <begin position="339"/>
        <end position="359"/>
    </location>
</feature>
<dbReference type="InterPro" id="IPR003352">
    <property type="entry name" value="PTS_EIIC"/>
</dbReference>
<feature type="transmembrane region" description="Helical" evidence="8">
    <location>
        <begin position="43"/>
        <end position="64"/>
    </location>
</feature>
<evidence type="ECO:0000256" key="1">
    <source>
        <dbReference type="ARBA" id="ARBA00004651"/>
    </source>
</evidence>
<feature type="transmembrane region" description="Helical" evidence="8">
    <location>
        <begin position="113"/>
        <end position="132"/>
    </location>
</feature>
<feature type="transmembrane region" description="Helical" evidence="8">
    <location>
        <begin position="84"/>
        <end position="106"/>
    </location>
</feature>
<keyword evidence="2" id="KW-0813">Transport</keyword>
<dbReference type="Proteomes" id="UP000035661">
    <property type="component" value="Chromosome"/>
</dbReference>
<dbReference type="PANTHER" id="PTHR33989:SF4">
    <property type="entry name" value="PTS SYSTEM N,N'-DIACETYLCHITOBIOSE-SPECIFIC EIIC COMPONENT"/>
    <property type="match status" value="1"/>
</dbReference>
<dbReference type="GO" id="GO:0008982">
    <property type="term" value="F:protein-N(PI)-phosphohistidine-sugar phosphotransferase activity"/>
    <property type="evidence" value="ECO:0007669"/>
    <property type="project" value="InterPro"/>
</dbReference>
<protein>
    <submittedName>
        <fullName evidence="10">PTS system cellobiose-specific IIC component</fullName>
    </submittedName>
</protein>
<dbReference type="STRING" id="315358.SERIO_v1c00200"/>
<dbReference type="AlphaFoldDB" id="A0A0H3XGN9"/>
<proteinExistence type="predicted"/>
<keyword evidence="5 8" id="KW-0812">Transmembrane</keyword>
<feature type="transmembrane region" description="Helical" evidence="8">
    <location>
        <begin position="246"/>
        <end position="269"/>
    </location>
</feature>
<dbReference type="NCBIfam" id="TIGR00410">
    <property type="entry name" value="lacE"/>
    <property type="match status" value="1"/>
</dbReference>
<dbReference type="PANTHER" id="PTHR33989">
    <property type="match status" value="1"/>
</dbReference>